<feature type="signal peptide" evidence="1">
    <location>
        <begin position="1"/>
        <end position="21"/>
    </location>
</feature>
<accession>A0ABU3GTR0</accession>
<proteinExistence type="predicted"/>
<sequence length="191" mass="21609">MKSAFSYLSVLFVLLSFFASAQVKPAFKELTYVTYETDELKKHATIKDLLVIDANGQVKYKSVYYNGIADTIYKLTEAQVTKLNSIFNGQKPLKEYVIKTKMPGTMRFAGPFDYIIYESKDGKKDELTIVAPFMADEFNKALDYLAKGPAKADKRVKKIKNEILENQILKCEKATANLPKVELPPSEIITN</sequence>
<evidence type="ECO:0000313" key="3">
    <source>
        <dbReference type="Proteomes" id="UP001258315"/>
    </source>
</evidence>
<organism evidence="2 3">
    <name type="scientific">Mucilaginibacter terrae</name>
    <dbReference type="NCBI Taxonomy" id="1955052"/>
    <lineage>
        <taxon>Bacteria</taxon>
        <taxon>Pseudomonadati</taxon>
        <taxon>Bacteroidota</taxon>
        <taxon>Sphingobacteriia</taxon>
        <taxon>Sphingobacteriales</taxon>
        <taxon>Sphingobacteriaceae</taxon>
        <taxon>Mucilaginibacter</taxon>
    </lineage>
</organism>
<dbReference type="RefSeq" id="WP_311949934.1">
    <property type="nucleotide sequence ID" value="NZ_JAVLVU010000001.1"/>
</dbReference>
<dbReference type="Proteomes" id="UP001258315">
    <property type="component" value="Unassembled WGS sequence"/>
</dbReference>
<evidence type="ECO:0008006" key="4">
    <source>
        <dbReference type="Google" id="ProtNLM"/>
    </source>
</evidence>
<keyword evidence="3" id="KW-1185">Reference proteome</keyword>
<reference evidence="3" key="1">
    <citation type="submission" date="2023-07" db="EMBL/GenBank/DDBJ databases">
        <title>Functional and genomic diversity of the sorghum phyllosphere microbiome.</title>
        <authorList>
            <person name="Shade A."/>
        </authorList>
    </citation>
    <scope>NUCLEOTIDE SEQUENCE [LARGE SCALE GENOMIC DNA]</scope>
    <source>
        <strain evidence="3">SORGH_AS_0422</strain>
    </source>
</reference>
<evidence type="ECO:0000313" key="2">
    <source>
        <dbReference type="EMBL" id="MDT3403152.1"/>
    </source>
</evidence>
<keyword evidence="1" id="KW-0732">Signal</keyword>
<feature type="chain" id="PRO_5047022625" description="DUF4412 domain-containing protein" evidence="1">
    <location>
        <begin position="22"/>
        <end position="191"/>
    </location>
</feature>
<comment type="caution">
    <text evidence="2">The sequence shown here is derived from an EMBL/GenBank/DDBJ whole genome shotgun (WGS) entry which is preliminary data.</text>
</comment>
<dbReference type="EMBL" id="JAVLVU010000001">
    <property type="protein sequence ID" value="MDT3403152.1"/>
    <property type="molecule type" value="Genomic_DNA"/>
</dbReference>
<evidence type="ECO:0000256" key="1">
    <source>
        <dbReference type="SAM" id="SignalP"/>
    </source>
</evidence>
<gene>
    <name evidence="2" type="ORF">QE417_002224</name>
</gene>
<name>A0ABU3GTR0_9SPHI</name>
<protein>
    <recommendedName>
        <fullName evidence="4">DUF4412 domain-containing protein</fullName>
    </recommendedName>
</protein>